<evidence type="ECO:0000256" key="5">
    <source>
        <dbReference type="ARBA" id="ARBA00023136"/>
    </source>
</evidence>
<evidence type="ECO:0000256" key="6">
    <source>
        <dbReference type="SAM" id="MobiDB-lite"/>
    </source>
</evidence>
<keyword evidence="9" id="KW-1185">Reference proteome</keyword>
<keyword evidence="2" id="KW-1003">Cell membrane</keyword>
<feature type="transmembrane region" description="Helical" evidence="7">
    <location>
        <begin position="263"/>
        <end position="286"/>
    </location>
</feature>
<feature type="transmembrane region" description="Helical" evidence="7">
    <location>
        <begin position="128"/>
        <end position="152"/>
    </location>
</feature>
<evidence type="ECO:0000313" key="8">
    <source>
        <dbReference type="EMBL" id="GHO59162.1"/>
    </source>
</evidence>
<accession>A0ABQ3V324</accession>
<feature type="compositionally biased region" description="Polar residues" evidence="6">
    <location>
        <begin position="588"/>
        <end position="599"/>
    </location>
</feature>
<feature type="transmembrane region" description="Helical" evidence="7">
    <location>
        <begin position="159"/>
        <end position="180"/>
    </location>
</feature>
<reference evidence="8 9" key="1">
    <citation type="journal article" date="2021" name="Int. J. Syst. Evol. Microbiol.">
        <title>Reticulibacter mediterranei gen. nov., sp. nov., within the new family Reticulibacteraceae fam. nov., and Ktedonospora formicarum gen. nov., sp. nov., Ktedonobacter robiniae sp. nov., Dictyobacter formicarum sp. nov. and Dictyobacter arantiisoli sp. nov., belonging to the class Ktedonobacteria.</title>
        <authorList>
            <person name="Yabe S."/>
            <person name="Zheng Y."/>
            <person name="Wang C.M."/>
            <person name="Sakai Y."/>
            <person name="Abe K."/>
            <person name="Yokota A."/>
            <person name="Donadio S."/>
            <person name="Cavaletti L."/>
            <person name="Monciardini P."/>
        </authorList>
    </citation>
    <scope>NUCLEOTIDE SEQUENCE [LARGE SCALE GENOMIC DNA]</scope>
    <source>
        <strain evidence="8 9">SOSP1-30</strain>
    </source>
</reference>
<feature type="transmembrane region" description="Helical" evidence="7">
    <location>
        <begin position="336"/>
        <end position="354"/>
    </location>
</feature>
<sequence>MVITPIFQWVKKNKAILFNTGSLIGTMVVTSLLGFAYWWVAARLFRPEAVGLASAATSTMMLISSFCMMGLGTLLITEIPRNKGNEGPLISTALLLVGGVGFVAGTTFALLAPFISPALRPIGADIQNIVLFGASISITVITIVIDQAVIGLLQGGLQFWRNTIFSIVKLIALYLLAIWLNDKIGMSIYATWTLGNIFSLIPLIFLAIWKNRTRLGSLLPRWYVLRKLGGAAIQHHILNLILQAPTQVLPVLVTVLLSPAMNAWFYVSSMLANFVFSIAASLTTVLHATNAAQTTTLSQKTRLTVGISALTGVVTSGILVLAANLVLSFFGHSYAANAAWPLRILALAAFPLIIKNHHIAIRRIKDEITNSMLPIILGSILELVLATLGAGLGGGSGLSHEWMVALVTHLRELSGLNLGLLITLGARLGGLTGLSLGWVAALSVEATFMAPLVFKTIRGTDTVANTISSVVDADTMILRAIRPQTITDSLGNFIDTPTQQLATIMGLDSPTDTIKTLTFIDAPTIKMNRIQIEEQHTIRLPKIEKQRPPVTPRRYVVPDTPAPLARSIKRPKLEPITMGMRALKIIRTPSSNDEGPNQVEQEHIANQAFSRNRNDEY</sequence>
<evidence type="ECO:0000256" key="1">
    <source>
        <dbReference type="ARBA" id="ARBA00004651"/>
    </source>
</evidence>
<feature type="region of interest" description="Disordered" evidence="6">
    <location>
        <begin position="588"/>
        <end position="617"/>
    </location>
</feature>
<evidence type="ECO:0000256" key="3">
    <source>
        <dbReference type="ARBA" id="ARBA00022692"/>
    </source>
</evidence>
<dbReference type="InterPro" id="IPR050833">
    <property type="entry name" value="Poly_Biosynth_Transport"/>
</dbReference>
<comment type="caution">
    <text evidence="8">The sequence shown here is derived from an EMBL/GenBank/DDBJ whole genome shotgun (WGS) entry which is preliminary data.</text>
</comment>
<feature type="transmembrane region" description="Helical" evidence="7">
    <location>
        <begin position="186"/>
        <end position="209"/>
    </location>
</feature>
<evidence type="ECO:0000256" key="2">
    <source>
        <dbReference type="ARBA" id="ARBA00022475"/>
    </source>
</evidence>
<evidence type="ECO:0008006" key="10">
    <source>
        <dbReference type="Google" id="ProtNLM"/>
    </source>
</evidence>
<proteinExistence type="predicted"/>
<dbReference type="Proteomes" id="UP000654345">
    <property type="component" value="Unassembled WGS sequence"/>
</dbReference>
<feature type="transmembrane region" description="Helical" evidence="7">
    <location>
        <begin position="375"/>
        <end position="398"/>
    </location>
</feature>
<comment type="subcellular location">
    <subcellularLocation>
        <location evidence="1">Cell membrane</location>
        <topology evidence="1">Multi-pass membrane protein</topology>
    </subcellularLocation>
</comment>
<evidence type="ECO:0000313" key="9">
    <source>
        <dbReference type="Proteomes" id="UP000654345"/>
    </source>
</evidence>
<gene>
    <name evidence="8" type="ORF">KSB_76370</name>
</gene>
<protein>
    <recommendedName>
        <fullName evidence="10">Polysaccharide biosynthesis protein C-terminal domain-containing protein</fullName>
    </recommendedName>
</protein>
<dbReference type="PANTHER" id="PTHR30250">
    <property type="entry name" value="PST FAMILY PREDICTED COLANIC ACID TRANSPORTER"/>
    <property type="match status" value="1"/>
</dbReference>
<dbReference type="PANTHER" id="PTHR30250:SF11">
    <property type="entry name" value="O-ANTIGEN TRANSPORTER-RELATED"/>
    <property type="match status" value="1"/>
</dbReference>
<keyword evidence="4 7" id="KW-1133">Transmembrane helix</keyword>
<feature type="transmembrane region" description="Helical" evidence="7">
    <location>
        <begin position="52"/>
        <end position="77"/>
    </location>
</feature>
<feature type="transmembrane region" description="Helical" evidence="7">
    <location>
        <begin position="89"/>
        <end position="116"/>
    </location>
</feature>
<evidence type="ECO:0000256" key="4">
    <source>
        <dbReference type="ARBA" id="ARBA00022989"/>
    </source>
</evidence>
<organism evidence="8 9">
    <name type="scientific">Ktedonobacter robiniae</name>
    <dbReference type="NCBI Taxonomy" id="2778365"/>
    <lineage>
        <taxon>Bacteria</taxon>
        <taxon>Bacillati</taxon>
        <taxon>Chloroflexota</taxon>
        <taxon>Ktedonobacteria</taxon>
        <taxon>Ktedonobacterales</taxon>
        <taxon>Ktedonobacteraceae</taxon>
        <taxon>Ktedonobacter</taxon>
    </lineage>
</organism>
<feature type="transmembrane region" description="Helical" evidence="7">
    <location>
        <begin position="16"/>
        <end position="40"/>
    </location>
</feature>
<feature type="transmembrane region" description="Helical" evidence="7">
    <location>
        <begin position="307"/>
        <end position="330"/>
    </location>
</feature>
<dbReference type="EMBL" id="BNJG01000003">
    <property type="protein sequence ID" value="GHO59162.1"/>
    <property type="molecule type" value="Genomic_DNA"/>
</dbReference>
<keyword evidence="3 7" id="KW-0812">Transmembrane</keyword>
<feature type="transmembrane region" description="Helical" evidence="7">
    <location>
        <begin position="418"/>
        <end position="442"/>
    </location>
</feature>
<keyword evidence="5 7" id="KW-0472">Membrane</keyword>
<name>A0ABQ3V324_9CHLR</name>
<evidence type="ECO:0000256" key="7">
    <source>
        <dbReference type="SAM" id="Phobius"/>
    </source>
</evidence>